<evidence type="ECO:0000313" key="2">
    <source>
        <dbReference type="Proteomes" id="UP000499080"/>
    </source>
</evidence>
<organism evidence="1 2">
    <name type="scientific">Araneus ventricosus</name>
    <name type="common">Orbweaver spider</name>
    <name type="synonym">Epeira ventricosa</name>
    <dbReference type="NCBI Taxonomy" id="182803"/>
    <lineage>
        <taxon>Eukaryota</taxon>
        <taxon>Metazoa</taxon>
        <taxon>Ecdysozoa</taxon>
        <taxon>Arthropoda</taxon>
        <taxon>Chelicerata</taxon>
        <taxon>Arachnida</taxon>
        <taxon>Araneae</taxon>
        <taxon>Araneomorphae</taxon>
        <taxon>Entelegynae</taxon>
        <taxon>Araneoidea</taxon>
        <taxon>Araneidae</taxon>
        <taxon>Araneus</taxon>
    </lineage>
</organism>
<gene>
    <name evidence="1" type="ORF">AVEN_96037_1</name>
</gene>
<dbReference type="Proteomes" id="UP000499080">
    <property type="component" value="Unassembled WGS sequence"/>
</dbReference>
<comment type="caution">
    <text evidence="1">The sequence shown here is derived from an EMBL/GenBank/DDBJ whole genome shotgun (WGS) entry which is preliminary data.</text>
</comment>
<reference evidence="1 2" key="1">
    <citation type="journal article" date="2019" name="Sci. Rep.">
        <title>Orb-weaving spider Araneus ventricosus genome elucidates the spidroin gene catalogue.</title>
        <authorList>
            <person name="Kono N."/>
            <person name="Nakamura H."/>
            <person name="Ohtoshi R."/>
            <person name="Moran D.A.P."/>
            <person name="Shinohara A."/>
            <person name="Yoshida Y."/>
            <person name="Fujiwara M."/>
            <person name="Mori M."/>
            <person name="Tomita M."/>
            <person name="Arakawa K."/>
        </authorList>
    </citation>
    <scope>NUCLEOTIDE SEQUENCE [LARGE SCALE GENOMIC DNA]</scope>
</reference>
<name>A0A4Y2B373_ARAVE</name>
<accession>A0A4Y2B373</accession>
<protein>
    <submittedName>
        <fullName evidence="1">Uncharacterized protein</fullName>
    </submittedName>
</protein>
<keyword evidence="2" id="KW-1185">Reference proteome</keyword>
<dbReference type="EMBL" id="BGPR01000050">
    <property type="protein sequence ID" value="GBL86801.1"/>
    <property type="molecule type" value="Genomic_DNA"/>
</dbReference>
<sequence length="112" mass="12489">MCIIVLNTVVPRNSLTSVTVDFYLEKFVLVFVGLPRILSETLTSLGRLLLKHGANDLVLVPKDQEENQLLLCLDVCSPYENGFLFQALISAPLPTLLSDFHIQEESSESIKI</sequence>
<proteinExistence type="predicted"/>
<evidence type="ECO:0000313" key="1">
    <source>
        <dbReference type="EMBL" id="GBL86801.1"/>
    </source>
</evidence>
<dbReference type="AlphaFoldDB" id="A0A4Y2B373"/>